<feature type="transmembrane region" description="Helical" evidence="1">
    <location>
        <begin position="127"/>
        <end position="151"/>
    </location>
</feature>
<reference evidence="2 3" key="1">
    <citation type="submission" date="2015-09" db="EMBL/GenBank/DDBJ databases">
        <title>Genome sequencing project for genomic taxonomy and phylogenomics of Bacillus-like bacteria.</title>
        <authorList>
            <person name="Liu B."/>
            <person name="Wang J."/>
            <person name="Zhu Y."/>
            <person name="Liu G."/>
            <person name="Chen Q."/>
            <person name="Chen Z."/>
            <person name="Lan J."/>
            <person name="Che J."/>
            <person name="Ge C."/>
            <person name="Shi H."/>
            <person name="Pan Z."/>
            <person name="Liu X."/>
        </authorList>
    </citation>
    <scope>NUCLEOTIDE SEQUENCE [LARGE SCALE GENOMIC DNA]</scope>
    <source>
        <strain evidence="2 3">FJAT-18043</strain>
    </source>
</reference>
<keyword evidence="1" id="KW-0812">Transmembrane</keyword>
<keyword evidence="1" id="KW-0472">Membrane</keyword>
<organism evidence="2 3">
    <name type="scientific">Cytobacillus solani</name>
    <dbReference type="NCBI Taxonomy" id="1637975"/>
    <lineage>
        <taxon>Bacteria</taxon>
        <taxon>Bacillati</taxon>
        <taxon>Bacillota</taxon>
        <taxon>Bacilli</taxon>
        <taxon>Bacillales</taxon>
        <taxon>Bacillaceae</taxon>
        <taxon>Cytobacillus</taxon>
    </lineage>
</organism>
<dbReference type="PATRIC" id="fig|1637975.4.peg.699"/>
<dbReference type="InterPro" id="IPR048147">
    <property type="entry name" value="CBO0543-like"/>
</dbReference>
<gene>
    <name evidence="2" type="ORF">AN957_05035</name>
</gene>
<dbReference type="Proteomes" id="UP000050996">
    <property type="component" value="Unassembled WGS sequence"/>
</dbReference>
<dbReference type="RefSeq" id="WP_056682658.1">
    <property type="nucleotide sequence ID" value="NZ_CP085712.1"/>
</dbReference>
<evidence type="ECO:0000313" key="2">
    <source>
        <dbReference type="EMBL" id="KQL18037.1"/>
    </source>
</evidence>
<evidence type="ECO:0000256" key="1">
    <source>
        <dbReference type="SAM" id="Phobius"/>
    </source>
</evidence>
<keyword evidence="1" id="KW-1133">Transmembrane helix</keyword>
<evidence type="ECO:0000313" key="3">
    <source>
        <dbReference type="Proteomes" id="UP000050996"/>
    </source>
</evidence>
<dbReference type="AlphaFoldDB" id="A0A0Q3T3N7"/>
<name>A0A0Q3T3N7_9BACI</name>
<proteinExistence type="predicted"/>
<comment type="caution">
    <text evidence="2">The sequence shown here is derived from an EMBL/GenBank/DDBJ whole genome shotgun (WGS) entry which is preliminary data.</text>
</comment>
<sequence>MIMEYFILAAMWVFGFVGFILFIPHKDRRKGFLALMVFQAFIWLCDMPSFTFGLLSAPVWEFPKATDLAITINYFFYPVLFSIYYVNQKPQETKWTRFTYFFVWISAITIFDIIIEKYTDLLEYGFLTWYGMWIYIVFLFFVSQACCNWFFKDKALFQAERRET</sequence>
<feature type="transmembrane region" description="Helical" evidence="1">
    <location>
        <begin position="31"/>
        <end position="56"/>
    </location>
</feature>
<keyword evidence="3" id="KW-1185">Reference proteome</keyword>
<protein>
    <submittedName>
        <fullName evidence="2">Uncharacterized protein</fullName>
    </submittedName>
</protein>
<accession>A0A0Q3T3N7</accession>
<dbReference type="EMBL" id="LJIX01000006">
    <property type="protein sequence ID" value="KQL18037.1"/>
    <property type="molecule type" value="Genomic_DNA"/>
</dbReference>
<feature type="transmembrane region" description="Helical" evidence="1">
    <location>
        <begin position="6"/>
        <end position="24"/>
    </location>
</feature>
<dbReference type="NCBIfam" id="NF041644">
    <property type="entry name" value="CBO0543_fam"/>
    <property type="match status" value="1"/>
</dbReference>
<feature type="transmembrane region" description="Helical" evidence="1">
    <location>
        <begin position="68"/>
        <end position="86"/>
    </location>
</feature>
<feature type="transmembrane region" description="Helical" evidence="1">
    <location>
        <begin position="98"/>
        <end position="115"/>
    </location>
</feature>